<evidence type="ECO:0000313" key="2">
    <source>
        <dbReference type="Proteomes" id="UP001158576"/>
    </source>
</evidence>
<reference evidence="1 2" key="1">
    <citation type="submission" date="2021-04" db="EMBL/GenBank/DDBJ databases">
        <authorList>
            <person name="Bliznina A."/>
        </authorList>
    </citation>
    <scope>NUCLEOTIDE SEQUENCE [LARGE SCALE GENOMIC DNA]</scope>
</reference>
<gene>
    <name evidence="1" type="ORF">OKIOD_LOCUS8614</name>
</gene>
<dbReference type="EMBL" id="OU015570">
    <property type="protein sequence ID" value="CAG5101405.1"/>
    <property type="molecule type" value="Genomic_DNA"/>
</dbReference>
<evidence type="ECO:0000313" key="1">
    <source>
        <dbReference type="EMBL" id="CAG5101405.1"/>
    </source>
</evidence>
<organism evidence="1 2">
    <name type="scientific">Oikopleura dioica</name>
    <name type="common">Tunicate</name>
    <dbReference type="NCBI Taxonomy" id="34765"/>
    <lineage>
        <taxon>Eukaryota</taxon>
        <taxon>Metazoa</taxon>
        <taxon>Chordata</taxon>
        <taxon>Tunicata</taxon>
        <taxon>Appendicularia</taxon>
        <taxon>Copelata</taxon>
        <taxon>Oikopleuridae</taxon>
        <taxon>Oikopleura</taxon>
    </lineage>
</organism>
<proteinExistence type="predicted"/>
<sequence length="189" mass="21717">MSVERMAEEFVGLLDWSESTTKENWEDFLVDLGREVTQQMQTWSNECYNEPGTAAIDFIYMKNDLELIDLNVQAMEIGQSRSVYPASGQNTWMIIESLPIKIIGIQTIQATPAKIKNQKKVWKGVARNTKAKTEWKELAEEMILFYRCPFCQILLTRDLSRFTLPEDGLVGRKLANKITKTTLLKTSTQ</sequence>
<dbReference type="Proteomes" id="UP001158576">
    <property type="component" value="Chromosome YSR"/>
</dbReference>
<keyword evidence="2" id="KW-1185">Reference proteome</keyword>
<protein>
    <submittedName>
        <fullName evidence="1">Oidioi.mRNA.OKI2018_I69.YSR.g17056.t1.cds</fullName>
    </submittedName>
</protein>
<name>A0ABN7SM98_OIKDI</name>
<accession>A0ABN7SM98</accession>